<dbReference type="Proteomes" id="UP000516437">
    <property type="component" value="Chromosome 6"/>
</dbReference>
<sequence>MDRNSLLSLPFKTSSPPLNWSSIDCCQWEDSILVSLWLQLCWTFRSLNHAAVGVVVNILYYKDTGRSRGFGFVDFSKEDDARCAKEAIDGKALLGQPLRISFALEKVRGGPMVVPCLSNIGDVTSRNT</sequence>
<evidence type="ECO:0000313" key="3">
    <source>
        <dbReference type="EMBL" id="KAB1209592.1"/>
    </source>
</evidence>
<dbReference type="AlphaFoldDB" id="A0A6A1V9P0"/>
<gene>
    <name evidence="3" type="ORF">CJ030_MR6G020542</name>
</gene>
<dbReference type="PROSITE" id="PS50102">
    <property type="entry name" value="RRM"/>
    <property type="match status" value="1"/>
</dbReference>
<dbReference type="Pfam" id="PF00076">
    <property type="entry name" value="RRM_1"/>
    <property type="match status" value="1"/>
</dbReference>
<feature type="domain" description="RRM" evidence="2">
    <location>
        <begin position="44"/>
        <end position="105"/>
    </location>
</feature>
<comment type="caution">
    <text evidence="3">The sequence shown here is derived from an EMBL/GenBank/DDBJ whole genome shotgun (WGS) entry which is preliminary data.</text>
</comment>
<keyword evidence="4" id="KW-1185">Reference proteome</keyword>
<dbReference type="PANTHER" id="PTHR15241:SF334">
    <property type="entry name" value="GLYCINE-RICH RNA-BINDING PROTEIN 4, MITOCHONDRIAL"/>
    <property type="match status" value="1"/>
</dbReference>
<keyword evidence="1" id="KW-0694">RNA-binding</keyword>
<dbReference type="GO" id="GO:0003723">
    <property type="term" value="F:RNA binding"/>
    <property type="evidence" value="ECO:0007669"/>
    <property type="project" value="UniProtKB-UniRule"/>
</dbReference>
<organism evidence="3 4">
    <name type="scientific">Morella rubra</name>
    <name type="common">Chinese bayberry</name>
    <dbReference type="NCBI Taxonomy" id="262757"/>
    <lineage>
        <taxon>Eukaryota</taxon>
        <taxon>Viridiplantae</taxon>
        <taxon>Streptophyta</taxon>
        <taxon>Embryophyta</taxon>
        <taxon>Tracheophyta</taxon>
        <taxon>Spermatophyta</taxon>
        <taxon>Magnoliopsida</taxon>
        <taxon>eudicotyledons</taxon>
        <taxon>Gunneridae</taxon>
        <taxon>Pentapetalae</taxon>
        <taxon>rosids</taxon>
        <taxon>fabids</taxon>
        <taxon>Fagales</taxon>
        <taxon>Myricaceae</taxon>
        <taxon>Morella</taxon>
    </lineage>
</organism>
<dbReference type="SUPFAM" id="SSF54928">
    <property type="entry name" value="RNA-binding domain, RBD"/>
    <property type="match status" value="1"/>
</dbReference>
<dbReference type="InterPro" id="IPR012677">
    <property type="entry name" value="Nucleotide-bd_a/b_plait_sf"/>
</dbReference>
<reference evidence="3 4" key="1">
    <citation type="journal article" date="2019" name="Plant Biotechnol. J.">
        <title>The red bayberry genome and genetic basis of sex determination.</title>
        <authorList>
            <person name="Jia H.M."/>
            <person name="Jia H.J."/>
            <person name="Cai Q.L."/>
            <person name="Wang Y."/>
            <person name="Zhao H.B."/>
            <person name="Yang W.F."/>
            <person name="Wang G.Y."/>
            <person name="Li Y.H."/>
            <person name="Zhan D.L."/>
            <person name="Shen Y.T."/>
            <person name="Niu Q.F."/>
            <person name="Chang L."/>
            <person name="Qiu J."/>
            <person name="Zhao L."/>
            <person name="Xie H.B."/>
            <person name="Fu W.Y."/>
            <person name="Jin J."/>
            <person name="Li X.W."/>
            <person name="Jiao Y."/>
            <person name="Zhou C.C."/>
            <person name="Tu T."/>
            <person name="Chai C.Y."/>
            <person name="Gao J.L."/>
            <person name="Fan L.J."/>
            <person name="van de Weg E."/>
            <person name="Wang J.Y."/>
            <person name="Gao Z.S."/>
        </authorList>
    </citation>
    <scope>NUCLEOTIDE SEQUENCE [LARGE SCALE GENOMIC DNA]</scope>
    <source>
        <tissue evidence="3">Leaves</tissue>
    </source>
</reference>
<proteinExistence type="predicted"/>
<dbReference type="PANTHER" id="PTHR15241">
    <property type="entry name" value="TRANSFORMER-2-RELATED"/>
    <property type="match status" value="1"/>
</dbReference>
<protein>
    <submittedName>
        <fullName evidence="3">Glycine-rich RNA-binding protein 4, mitochondrial</fullName>
    </submittedName>
</protein>
<dbReference type="EMBL" id="RXIC02000024">
    <property type="protein sequence ID" value="KAB1209592.1"/>
    <property type="molecule type" value="Genomic_DNA"/>
</dbReference>
<dbReference type="Gene3D" id="3.30.70.330">
    <property type="match status" value="1"/>
</dbReference>
<accession>A0A6A1V9P0</accession>
<evidence type="ECO:0000256" key="1">
    <source>
        <dbReference type="PROSITE-ProRule" id="PRU00176"/>
    </source>
</evidence>
<evidence type="ECO:0000259" key="2">
    <source>
        <dbReference type="PROSITE" id="PS50102"/>
    </source>
</evidence>
<dbReference type="OrthoDB" id="439808at2759"/>
<dbReference type="InterPro" id="IPR035979">
    <property type="entry name" value="RBD_domain_sf"/>
</dbReference>
<evidence type="ECO:0000313" key="4">
    <source>
        <dbReference type="Proteomes" id="UP000516437"/>
    </source>
</evidence>
<name>A0A6A1V9P0_9ROSI</name>
<dbReference type="InterPro" id="IPR000504">
    <property type="entry name" value="RRM_dom"/>
</dbReference>